<evidence type="ECO:0000256" key="1">
    <source>
        <dbReference type="SAM" id="Coils"/>
    </source>
</evidence>
<feature type="compositionally biased region" description="Basic and acidic residues" evidence="2">
    <location>
        <begin position="252"/>
        <end position="262"/>
    </location>
</feature>
<feature type="region of interest" description="Disordered" evidence="2">
    <location>
        <begin position="244"/>
        <end position="280"/>
    </location>
</feature>
<feature type="region of interest" description="Disordered" evidence="2">
    <location>
        <begin position="37"/>
        <end position="66"/>
    </location>
</feature>
<reference evidence="3 4" key="1">
    <citation type="submission" date="2022-07" db="EMBL/GenBank/DDBJ databases">
        <title>Genome-wide signatures of adaptation to extreme environments.</title>
        <authorList>
            <person name="Cho C.H."/>
            <person name="Yoon H.S."/>
        </authorList>
    </citation>
    <scope>NUCLEOTIDE SEQUENCE [LARGE SCALE GENOMIC DNA]</scope>
    <source>
        <strain evidence="3 4">108.79 E11</strain>
    </source>
</reference>
<feature type="coiled-coil region" evidence="1">
    <location>
        <begin position="154"/>
        <end position="216"/>
    </location>
</feature>
<evidence type="ECO:0000256" key="2">
    <source>
        <dbReference type="SAM" id="MobiDB-lite"/>
    </source>
</evidence>
<accession>A0AAV9ID01</accession>
<comment type="caution">
    <text evidence="3">The sequence shown here is derived from an EMBL/GenBank/DDBJ whole genome shotgun (WGS) entry which is preliminary data.</text>
</comment>
<organism evidence="3 4">
    <name type="scientific">Galdieria yellowstonensis</name>
    <dbReference type="NCBI Taxonomy" id="3028027"/>
    <lineage>
        <taxon>Eukaryota</taxon>
        <taxon>Rhodophyta</taxon>
        <taxon>Bangiophyceae</taxon>
        <taxon>Galdieriales</taxon>
        <taxon>Galdieriaceae</taxon>
        <taxon>Galdieria</taxon>
    </lineage>
</organism>
<sequence length="319" mass="36583">MDFLTYNATRKKERVRWADETGDGVLEVVYLIEALEDSFQEDEEEEDKEEEQEKEQEDISEEESLKIEQSVEARWKQISDNKTVPRATKYAFAASLGGEAFPGKSRLEEMIRTDMFKRGPIEEEDESFVAETGAVEEVCVKQPAYSSKYKRNEKDDVHKKLAEALEELSIVRDELISANEKVSIQQKRIFEYESILKEKDNEISGYLKEIEEKNRIIEFLVRRSGESNNVMAMVNGRRWSDLLDSRNNSTNRGEKGRRELVDSPRSIASMGGHSRLNDLKAVGPPVAPVVRTAESRENLTKATFPSTIGVNRLQELKHK</sequence>
<feature type="compositionally biased region" description="Acidic residues" evidence="2">
    <location>
        <begin position="37"/>
        <end position="62"/>
    </location>
</feature>
<dbReference type="AlphaFoldDB" id="A0AAV9ID01"/>
<gene>
    <name evidence="3" type="ORF">GAYE_SCF07G2910</name>
</gene>
<name>A0AAV9ID01_9RHOD</name>
<evidence type="ECO:0000313" key="3">
    <source>
        <dbReference type="EMBL" id="KAK4525006.1"/>
    </source>
</evidence>
<keyword evidence="1" id="KW-0175">Coiled coil</keyword>
<keyword evidence="4" id="KW-1185">Reference proteome</keyword>
<dbReference type="Proteomes" id="UP001300502">
    <property type="component" value="Unassembled WGS sequence"/>
</dbReference>
<evidence type="ECO:0000313" key="4">
    <source>
        <dbReference type="Proteomes" id="UP001300502"/>
    </source>
</evidence>
<dbReference type="EMBL" id="JANCYU010000027">
    <property type="protein sequence ID" value="KAK4525006.1"/>
    <property type="molecule type" value="Genomic_DNA"/>
</dbReference>
<proteinExistence type="predicted"/>
<protein>
    <submittedName>
        <fullName evidence="3">Uncharacterized protein</fullName>
    </submittedName>
</protein>